<sequence length="175" mass="19750">MNPCDCSNPREHHKDLKLLILPQMAKLELWLDNAKAWEVSTESAFDARFERIAQEALDMNKVTIVGKSGNGECIVTAILQSCDPKSGHVMELKLKEGIVNEVESKASPKLQMRKGLLVAYDRTSISWKYYENSNYQAGRRNGLLSSKVQAFCKHIGQVSSRYEVNSYHLMVQSDA</sequence>
<proteinExistence type="predicted"/>
<gene>
    <name evidence="1" type="ORF">CMV_016733</name>
</gene>
<accession>A0A8J4R5Z6</accession>
<evidence type="ECO:0000313" key="2">
    <source>
        <dbReference type="Proteomes" id="UP000737018"/>
    </source>
</evidence>
<protein>
    <submittedName>
        <fullName evidence="1">Uncharacterized protein</fullName>
    </submittedName>
</protein>
<dbReference type="OrthoDB" id="1821525at2759"/>
<reference evidence="1" key="1">
    <citation type="submission" date="2020-03" db="EMBL/GenBank/DDBJ databases">
        <title>Castanea mollissima Vanexum genome sequencing.</title>
        <authorList>
            <person name="Staton M."/>
        </authorList>
    </citation>
    <scope>NUCLEOTIDE SEQUENCE</scope>
    <source>
        <tissue evidence="1">Leaf</tissue>
    </source>
</reference>
<comment type="caution">
    <text evidence="1">The sequence shown here is derived from an EMBL/GenBank/DDBJ whole genome shotgun (WGS) entry which is preliminary data.</text>
</comment>
<keyword evidence="2" id="KW-1185">Reference proteome</keyword>
<dbReference type="AlphaFoldDB" id="A0A8J4R5Z6"/>
<dbReference type="EMBL" id="JRKL02002581">
    <property type="protein sequence ID" value="KAF3958352.1"/>
    <property type="molecule type" value="Genomic_DNA"/>
</dbReference>
<dbReference type="Proteomes" id="UP000737018">
    <property type="component" value="Unassembled WGS sequence"/>
</dbReference>
<organism evidence="1 2">
    <name type="scientific">Castanea mollissima</name>
    <name type="common">Chinese chestnut</name>
    <dbReference type="NCBI Taxonomy" id="60419"/>
    <lineage>
        <taxon>Eukaryota</taxon>
        <taxon>Viridiplantae</taxon>
        <taxon>Streptophyta</taxon>
        <taxon>Embryophyta</taxon>
        <taxon>Tracheophyta</taxon>
        <taxon>Spermatophyta</taxon>
        <taxon>Magnoliopsida</taxon>
        <taxon>eudicotyledons</taxon>
        <taxon>Gunneridae</taxon>
        <taxon>Pentapetalae</taxon>
        <taxon>rosids</taxon>
        <taxon>fabids</taxon>
        <taxon>Fagales</taxon>
        <taxon>Fagaceae</taxon>
        <taxon>Castanea</taxon>
    </lineage>
</organism>
<evidence type="ECO:0000313" key="1">
    <source>
        <dbReference type="EMBL" id="KAF3958352.1"/>
    </source>
</evidence>
<name>A0A8J4R5Z6_9ROSI</name>